<accession>A0A0A0D494</accession>
<comment type="caution">
    <text evidence="1">The sequence shown here is derived from an EMBL/GenBank/DDBJ whole genome shotgun (WGS) entry which is preliminary data.</text>
</comment>
<dbReference type="AlphaFoldDB" id="A0A0A0D494"/>
<evidence type="ECO:0008006" key="3">
    <source>
        <dbReference type="Google" id="ProtNLM"/>
    </source>
</evidence>
<reference evidence="1 2" key="1">
    <citation type="submission" date="2014-01" db="EMBL/GenBank/DDBJ databases">
        <title>Genome sequence determination for a cystic fibrosis isolate, Inquilinus limosus.</title>
        <authorList>
            <person name="Pino M."/>
            <person name="Di Conza J."/>
            <person name="Gutkind G."/>
        </authorList>
    </citation>
    <scope>NUCLEOTIDE SEQUENCE [LARGE SCALE GENOMIC DNA]</scope>
    <source>
        <strain evidence="1 2">MP06</strain>
    </source>
</reference>
<organism evidence="1 2">
    <name type="scientific">Inquilinus limosus MP06</name>
    <dbReference type="NCBI Taxonomy" id="1398085"/>
    <lineage>
        <taxon>Bacteria</taxon>
        <taxon>Pseudomonadati</taxon>
        <taxon>Pseudomonadota</taxon>
        <taxon>Alphaproteobacteria</taxon>
        <taxon>Rhodospirillales</taxon>
        <taxon>Rhodospirillaceae</taxon>
        <taxon>Inquilinus</taxon>
    </lineage>
</organism>
<evidence type="ECO:0000313" key="1">
    <source>
        <dbReference type="EMBL" id="KGM31852.1"/>
    </source>
</evidence>
<dbReference type="Proteomes" id="UP000029995">
    <property type="component" value="Unassembled WGS sequence"/>
</dbReference>
<proteinExistence type="predicted"/>
<feature type="non-terminal residue" evidence="1">
    <location>
        <position position="1"/>
    </location>
</feature>
<dbReference type="SUPFAM" id="SSF53850">
    <property type="entry name" value="Periplasmic binding protein-like II"/>
    <property type="match status" value="1"/>
</dbReference>
<sequence>SLTLMTAILAESDCLTLLARSQARLELRGALVTLPVRLDSRPRMVGTTIRSGWLPTRVQRRFLTLLRQECRRAAEGA</sequence>
<name>A0A0A0D494_9PROT</name>
<dbReference type="EMBL" id="JANX01000424">
    <property type="protein sequence ID" value="KGM31852.1"/>
    <property type="molecule type" value="Genomic_DNA"/>
</dbReference>
<dbReference type="RefSeq" id="WP_034844844.1">
    <property type="nucleotide sequence ID" value="NZ_JANX01000424.1"/>
</dbReference>
<gene>
    <name evidence="1" type="ORF">P409_24765</name>
</gene>
<evidence type="ECO:0000313" key="2">
    <source>
        <dbReference type="Proteomes" id="UP000029995"/>
    </source>
</evidence>
<protein>
    <recommendedName>
        <fullName evidence="3">LysR family transcriptional regulator</fullName>
    </recommendedName>
</protein>